<dbReference type="PROSITE" id="PS50127">
    <property type="entry name" value="UBC_2"/>
    <property type="match status" value="1"/>
</dbReference>
<dbReference type="InterPro" id="IPR016135">
    <property type="entry name" value="UBQ-conjugating_enzyme/RWD"/>
</dbReference>
<accession>A0A0D2EAG6</accession>
<keyword evidence="3" id="KW-1185">Reference proteome</keyword>
<protein>
    <recommendedName>
        <fullName evidence="1">UBC core domain-containing protein</fullName>
    </recommendedName>
</protein>
<organism evidence="2 3">
    <name type="scientific">Cladophialophora bantiana (strain ATCC 10958 / CBS 173.52 / CDC B-1940 / NIH 8579)</name>
    <name type="common">Xylohypha bantiana</name>
    <dbReference type="NCBI Taxonomy" id="1442370"/>
    <lineage>
        <taxon>Eukaryota</taxon>
        <taxon>Fungi</taxon>
        <taxon>Dikarya</taxon>
        <taxon>Ascomycota</taxon>
        <taxon>Pezizomycotina</taxon>
        <taxon>Eurotiomycetes</taxon>
        <taxon>Chaetothyriomycetidae</taxon>
        <taxon>Chaetothyriales</taxon>
        <taxon>Herpotrichiellaceae</taxon>
        <taxon>Cladophialophora</taxon>
    </lineage>
</organism>
<gene>
    <name evidence="2" type="ORF">Z519_12207</name>
</gene>
<dbReference type="HOGENOM" id="CLU_1165711_0_0_1"/>
<dbReference type="PANTHER" id="PTHR24068">
    <property type="entry name" value="UBIQUITIN-CONJUGATING ENZYME E2"/>
    <property type="match status" value="1"/>
</dbReference>
<dbReference type="Gene3D" id="3.10.110.10">
    <property type="entry name" value="Ubiquitin Conjugating Enzyme"/>
    <property type="match status" value="1"/>
</dbReference>
<dbReference type="Proteomes" id="UP000053789">
    <property type="component" value="Unassembled WGS sequence"/>
</dbReference>
<proteinExistence type="predicted"/>
<dbReference type="VEuPathDB" id="FungiDB:Z519_12207"/>
<dbReference type="OrthoDB" id="1158011at2759"/>
<feature type="domain" description="UBC core" evidence="1">
    <location>
        <begin position="110"/>
        <end position="238"/>
    </location>
</feature>
<dbReference type="GeneID" id="27705135"/>
<dbReference type="SUPFAM" id="SSF54495">
    <property type="entry name" value="UBC-like"/>
    <property type="match status" value="1"/>
</dbReference>
<name>A0A0D2EAG6_CLAB1</name>
<evidence type="ECO:0000313" key="3">
    <source>
        <dbReference type="Proteomes" id="UP000053789"/>
    </source>
</evidence>
<dbReference type="SMART" id="SM00212">
    <property type="entry name" value="UBCc"/>
    <property type="match status" value="1"/>
</dbReference>
<dbReference type="Pfam" id="PF00179">
    <property type="entry name" value="UQ_con"/>
    <property type="match status" value="1"/>
</dbReference>
<reference evidence="2" key="1">
    <citation type="submission" date="2015-01" db="EMBL/GenBank/DDBJ databases">
        <title>The Genome Sequence of Cladophialophora bantiana CBS 173.52.</title>
        <authorList>
            <consortium name="The Broad Institute Genomics Platform"/>
            <person name="Cuomo C."/>
            <person name="de Hoog S."/>
            <person name="Gorbushina A."/>
            <person name="Stielow B."/>
            <person name="Teixiera M."/>
            <person name="Abouelleil A."/>
            <person name="Chapman S.B."/>
            <person name="Priest M."/>
            <person name="Young S.K."/>
            <person name="Wortman J."/>
            <person name="Nusbaum C."/>
            <person name="Birren B."/>
        </authorList>
    </citation>
    <scope>NUCLEOTIDE SEQUENCE [LARGE SCALE GENOMIC DNA]</scope>
    <source>
        <strain evidence="2">CBS 173.52</strain>
    </source>
</reference>
<dbReference type="AlphaFoldDB" id="A0A0D2EAG6"/>
<evidence type="ECO:0000313" key="2">
    <source>
        <dbReference type="EMBL" id="KIW87096.1"/>
    </source>
</evidence>
<evidence type="ECO:0000259" key="1">
    <source>
        <dbReference type="PROSITE" id="PS50127"/>
    </source>
</evidence>
<dbReference type="RefSeq" id="XP_016613765.1">
    <property type="nucleotide sequence ID" value="XM_016769913.1"/>
</dbReference>
<sequence length="238" mass="26828">MDFDPTIAHDRDVVGGLFAPQQTNVARDSRSSTTKGITSPVSGAVDYTLWTSSIFDTQNSIPRQRLRQLTVRLMWTFQNRNSPQAQQHRQKLASECARLHTPISGPADSAPIKNRPEFFNKFELATERSALRGELWIDRDDIFHWQASVLGHSDSDYAGGVFFLDIRFPQDYPWKPPRIKFAANIFHTNVNEFSGISLDILRDAWSPGLSVAKCLLTICCTMQDPYAPPGSWFPGAQL</sequence>
<dbReference type="EMBL" id="KN847006">
    <property type="protein sequence ID" value="KIW87096.1"/>
    <property type="molecule type" value="Genomic_DNA"/>
</dbReference>
<dbReference type="InterPro" id="IPR000608">
    <property type="entry name" value="UBC"/>
</dbReference>